<dbReference type="GO" id="GO:0003824">
    <property type="term" value="F:catalytic activity"/>
    <property type="evidence" value="ECO:0007669"/>
    <property type="project" value="InterPro"/>
</dbReference>
<evidence type="ECO:0000313" key="2">
    <source>
        <dbReference type="EMBL" id="QOL49023.1"/>
    </source>
</evidence>
<proteinExistence type="predicted"/>
<dbReference type="KEGG" id="mlir:LPB04_19105"/>
<evidence type="ECO:0000313" key="3">
    <source>
        <dbReference type="Proteomes" id="UP000593875"/>
    </source>
</evidence>
<dbReference type="Proteomes" id="UP000593875">
    <property type="component" value="Chromosome"/>
</dbReference>
<evidence type="ECO:0000259" key="1">
    <source>
        <dbReference type="PROSITE" id="PS51340"/>
    </source>
</evidence>
<dbReference type="EMBL" id="CP062941">
    <property type="protein sequence ID" value="QOL49023.1"/>
    <property type="molecule type" value="Genomic_DNA"/>
</dbReference>
<reference evidence="2 3" key="1">
    <citation type="submission" date="2020-10" db="EMBL/GenBank/DDBJ databases">
        <title>Genome sequencing of Massilia sp. LPB0304.</title>
        <authorList>
            <person name="Kim J."/>
        </authorList>
    </citation>
    <scope>NUCLEOTIDE SEQUENCE [LARGE SCALE GENOMIC DNA]</scope>
    <source>
        <strain evidence="2 3">LPB0304</strain>
    </source>
</reference>
<dbReference type="Pfam" id="PF03473">
    <property type="entry name" value="MOSC"/>
    <property type="match status" value="1"/>
</dbReference>
<accession>A0A7L9U1W8</accession>
<name>A0A7L9U1W8_9BURK</name>
<keyword evidence="3" id="KW-1185">Reference proteome</keyword>
<dbReference type="RefSeq" id="WP_193686065.1">
    <property type="nucleotide sequence ID" value="NZ_CP062941.1"/>
</dbReference>
<dbReference type="InterPro" id="IPR011037">
    <property type="entry name" value="Pyrv_Knase-like_insert_dom_sf"/>
</dbReference>
<sequence length="223" mass="24069">MEIGTVAGLAARLARGAPPRSFERLVTHAGIGIVGDVHADALSPRQLLLASSGAYADFDLPMHALRENLLIDADTAQLASGTVLQIGAEVRLRMMFQCEACGQLDATAPRLAQRIGKRRGMLARVLAGGVIRLGDQVCDLGMLESAWSDDWRERVRQVLDAAPDGTVIEYRALARLAGIQSSYCRAFPRLLARLGERYAATAVSSQSPVALPRWEGAGLFERF</sequence>
<organism evidence="2 3">
    <name type="scientific">Massilia litorea</name>
    <dbReference type="NCBI Taxonomy" id="2769491"/>
    <lineage>
        <taxon>Bacteria</taxon>
        <taxon>Pseudomonadati</taxon>
        <taxon>Pseudomonadota</taxon>
        <taxon>Betaproteobacteria</taxon>
        <taxon>Burkholderiales</taxon>
        <taxon>Oxalobacteraceae</taxon>
        <taxon>Telluria group</taxon>
        <taxon>Massilia</taxon>
    </lineage>
</organism>
<protein>
    <submittedName>
        <fullName evidence="2">MOSC domain-containing protein</fullName>
    </submittedName>
</protein>
<gene>
    <name evidence="2" type="ORF">LPB04_19105</name>
</gene>
<dbReference type="Gene3D" id="2.40.33.20">
    <property type="entry name" value="PK beta-barrel domain-like"/>
    <property type="match status" value="1"/>
</dbReference>
<feature type="domain" description="MOSC" evidence="1">
    <location>
        <begin position="17"/>
        <end position="140"/>
    </location>
</feature>
<dbReference type="InterPro" id="IPR005302">
    <property type="entry name" value="MoCF_Sase_C"/>
</dbReference>
<dbReference type="GO" id="GO:0030151">
    <property type="term" value="F:molybdenum ion binding"/>
    <property type="evidence" value="ECO:0007669"/>
    <property type="project" value="InterPro"/>
</dbReference>
<dbReference type="GO" id="GO:0030170">
    <property type="term" value="F:pyridoxal phosphate binding"/>
    <property type="evidence" value="ECO:0007669"/>
    <property type="project" value="InterPro"/>
</dbReference>
<dbReference type="SUPFAM" id="SSF50800">
    <property type="entry name" value="PK beta-barrel domain-like"/>
    <property type="match status" value="1"/>
</dbReference>
<dbReference type="PROSITE" id="PS51340">
    <property type="entry name" value="MOSC"/>
    <property type="match status" value="1"/>
</dbReference>
<dbReference type="AlphaFoldDB" id="A0A7L9U1W8"/>